<evidence type="ECO:0000256" key="2">
    <source>
        <dbReference type="ARBA" id="ARBA00022573"/>
    </source>
</evidence>
<comment type="similarity">
    <text evidence="8">Belongs to the CobB/CbiA family.</text>
</comment>
<dbReference type="EC" id="6.3.5.11" evidence="8"/>
<comment type="pathway">
    <text evidence="8">Cofactor biosynthesis; adenosylcobalamin biosynthesis; cob(II)yrinate a,c-diamide from sirohydrochlorin (anaerobic route): step 10/10.</text>
</comment>
<dbReference type="InterPro" id="IPR027417">
    <property type="entry name" value="P-loop_NTPase"/>
</dbReference>
<dbReference type="RefSeq" id="WP_103982526.1">
    <property type="nucleotide sequence ID" value="NZ_FNVS01000002.1"/>
</dbReference>
<evidence type="ECO:0000256" key="7">
    <source>
        <dbReference type="ARBA" id="ARBA00022962"/>
    </source>
</evidence>
<evidence type="ECO:0000256" key="3">
    <source>
        <dbReference type="ARBA" id="ARBA00022598"/>
    </source>
</evidence>
<organism evidence="11 12">
    <name type="scientific">Parabacteroides chinchillae</name>
    <dbReference type="NCBI Taxonomy" id="871327"/>
    <lineage>
        <taxon>Bacteria</taxon>
        <taxon>Pseudomonadati</taxon>
        <taxon>Bacteroidota</taxon>
        <taxon>Bacteroidia</taxon>
        <taxon>Bacteroidales</taxon>
        <taxon>Tannerellaceae</taxon>
        <taxon>Parabacteroides</taxon>
    </lineage>
</organism>
<dbReference type="CDD" id="cd05388">
    <property type="entry name" value="CobB_N"/>
    <property type="match status" value="1"/>
</dbReference>
<evidence type="ECO:0000259" key="10">
    <source>
        <dbReference type="Pfam" id="PF07685"/>
    </source>
</evidence>
<evidence type="ECO:0000256" key="6">
    <source>
        <dbReference type="ARBA" id="ARBA00022842"/>
    </source>
</evidence>
<dbReference type="PANTHER" id="PTHR43873">
    <property type="entry name" value="COBYRINATE A,C-DIAMIDE SYNTHASE"/>
    <property type="match status" value="1"/>
</dbReference>
<dbReference type="InterPro" id="IPR004484">
    <property type="entry name" value="CbiA/CobB_synth"/>
</dbReference>
<protein>
    <recommendedName>
        <fullName evidence="8">Cobyrinate a,c-diamide synthase</fullName>
        <ecNumber evidence="8">6.3.5.11</ecNumber>
    </recommendedName>
    <alternativeName>
        <fullName evidence="8">Cobyrinic acid a,c-diamide synthetase</fullName>
    </alternativeName>
</protein>
<accession>A0A8G2F9N3</accession>
<evidence type="ECO:0000259" key="9">
    <source>
        <dbReference type="Pfam" id="PF01656"/>
    </source>
</evidence>
<dbReference type="EMBL" id="FNVS01000002">
    <property type="protein sequence ID" value="SEF53899.1"/>
    <property type="molecule type" value="Genomic_DNA"/>
</dbReference>
<dbReference type="HAMAP" id="MF_00027">
    <property type="entry name" value="CobB_CbiA"/>
    <property type="match status" value="1"/>
</dbReference>
<evidence type="ECO:0000313" key="12">
    <source>
        <dbReference type="Proteomes" id="UP000236725"/>
    </source>
</evidence>
<dbReference type="GO" id="GO:0005524">
    <property type="term" value="F:ATP binding"/>
    <property type="evidence" value="ECO:0007669"/>
    <property type="project" value="UniProtKB-UniRule"/>
</dbReference>
<comment type="miscellaneous">
    <text evidence="8">The a and c carboxylates of cobyrinate are activated for nucleophilic attack via formation of a phosphorylated intermediate by ATP. CbiA catalyzes first the amidation of the c-carboxylate, and then that of the a-carboxylate.</text>
</comment>
<dbReference type="PANTHER" id="PTHR43873:SF1">
    <property type="entry name" value="COBYRINATE A,C-DIAMIDE SYNTHASE"/>
    <property type="match status" value="1"/>
</dbReference>
<evidence type="ECO:0000256" key="4">
    <source>
        <dbReference type="ARBA" id="ARBA00022741"/>
    </source>
</evidence>
<feature type="domain" description="CobB/CobQ-like glutamine amidotransferase" evidence="10">
    <location>
        <begin position="242"/>
        <end position="423"/>
    </location>
</feature>
<comment type="domain">
    <text evidence="8">Comprises of two domains. The C-terminal domain contains the binding site for glutamine and catalyzes the hydrolysis of this substrate to glutamate and ammonia. The N-terminal domain is anticipated to bind ATP and cobyrinate and catalyzes the ultimate synthesis of the diamide product. The ammonia produced via the glutaminase domain is probably translocated to the adjacent domain via a molecular tunnel, where it reacts with an activated intermediate.</text>
</comment>
<comment type="catalytic activity">
    <reaction evidence="8">
        <text>cob(II)yrinate + 2 L-glutamine + 2 ATP + 2 H2O = cob(II)yrinate a,c diamide + 2 L-glutamate + 2 ADP + 2 phosphate + 2 H(+)</text>
        <dbReference type="Rhea" id="RHEA:26289"/>
        <dbReference type="ChEBI" id="CHEBI:15377"/>
        <dbReference type="ChEBI" id="CHEBI:15378"/>
        <dbReference type="ChEBI" id="CHEBI:29985"/>
        <dbReference type="ChEBI" id="CHEBI:30616"/>
        <dbReference type="ChEBI" id="CHEBI:43474"/>
        <dbReference type="ChEBI" id="CHEBI:58359"/>
        <dbReference type="ChEBI" id="CHEBI:58537"/>
        <dbReference type="ChEBI" id="CHEBI:58894"/>
        <dbReference type="ChEBI" id="CHEBI:456216"/>
        <dbReference type="EC" id="6.3.5.11"/>
    </reaction>
</comment>
<dbReference type="Proteomes" id="UP000236725">
    <property type="component" value="Unassembled WGS sequence"/>
</dbReference>
<dbReference type="NCBIfam" id="NF002204">
    <property type="entry name" value="PRK01077.1"/>
    <property type="match status" value="1"/>
</dbReference>
<keyword evidence="6 8" id="KW-0460">Magnesium</keyword>
<dbReference type="Pfam" id="PF07685">
    <property type="entry name" value="GATase_3"/>
    <property type="match status" value="1"/>
</dbReference>
<evidence type="ECO:0000256" key="8">
    <source>
        <dbReference type="HAMAP-Rule" id="MF_00027"/>
    </source>
</evidence>
<dbReference type="SUPFAM" id="SSF52317">
    <property type="entry name" value="Class I glutamine amidotransferase-like"/>
    <property type="match status" value="1"/>
</dbReference>
<dbReference type="NCBIfam" id="TIGR00379">
    <property type="entry name" value="cobB"/>
    <property type="match status" value="1"/>
</dbReference>
<dbReference type="GO" id="GO:0009236">
    <property type="term" value="P:cobalamin biosynthetic process"/>
    <property type="evidence" value="ECO:0007669"/>
    <property type="project" value="UniProtKB-UniRule"/>
</dbReference>
<proteinExistence type="inferred from homology"/>
<dbReference type="SUPFAM" id="SSF52540">
    <property type="entry name" value="P-loop containing nucleoside triphosphate hydrolases"/>
    <property type="match status" value="1"/>
</dbReference>
<dbReference type="InterPro" id="IPR011698">
    <property type="entry name" value="GATase_3"/>
</dbReference>
<dbReference type="GO" id="GO:0042242">
    <property type="term" value="F:cobyrinic acid a,c-diamide synthase activity"/>
    <property type="evidence" value="ECO:0007669"/>
    <property type="project" value="UniProtKB-UniRule"/>
</dbReference>
<keyword evidence="2 8" id="KW-0169">Cobalamin biosynthesis</keyword>
<dbReference type="Pfam" id="PF01656">
    <property type="entry name" value="CbiA"/>
    <property type="match status" value="1"/>
</dbReference>
<keyword evidence="5 8" id="KW-0067">ATP-binding</keyword>
<name>A0A8G2F9N3_9BACT</name>
<sequence length="438" mass="49262">MKYHLLIGGVSSGSGKTTFTLGLLRALKKRRMQVQPFKCGPDYIDTQHHTMASGRPSVNLDYFMMSEKHMQELYSRYTSDADIAITEGVMGLFDGFDGMKGSSAEVAHLLDIPAVLIVNAKSTAYSSAALLYGFKHFYKGVRVVGVVFNFVSSDTHYEYLKQACKDVGVEALGYLPKQPDINIPSRHLGLSLENDFCFESFADQIADIVEQHVNIDRLLELTPCNVLSEIKENIAPINENFRIAVAQDAAFNFAYEENLRFLNRIGNISYFSPLKDICLPEADFVYLPGGYPELFLEKLSKNYSMLASIKSYAENGGKLLAECGGMMYLCKHIVGMDGKSYPMADLLPQKATMENMKLTLGYRTLLYNGYELKGHEFHYSHTFPLADTLHSVAKAYTAKGKEADTPLYRYKNVLAGYTHLYWGDSSLNTWFINYLKEK</sequence>
<evidence type="ECO:0000256" key="5">
    <source>
        <dbReference type="ARBA" id="ARBA00022840"/>
    </source>
</evidence>
<comment type="function">
    <text evidence="8">Catalyzes the ATP-dependent amidation of the two carboxylate groups at positions a and c of cobyrinate, using either L-glutamine or ammonia as the nitrogen source.</text>
</comment>
<evidence type="ECO:0000256" key="1">
    <source>
        <dbReference type="ARBA" id="ARBA00001946"/>
    </source>
</evidence>
<dbReference type="AlphaFoldDB" id="A0A8G2F9N3"/>
<gene>
    <name evidence="8" type="primary">cbiA</name>
    <name evidence="11" type="ORF">SAMN05444001_102151</name>
</gene>
<feature type="active site" description="Nucleophile" evidence="8">
    <location>
        <position position="323"/>
    </location>
</feature>
<dbReference type="PROSITE" id="PS51274">
    <property type="entry name" value="GATASE_COBBQ"/>
    <property type="match status" value="1"/>
</dbReference>
<dbReference type="Gene3D" id="3.40.50.880">
    <property type="match status" value="1"/>
</dbReference>
<feature type="domain" description="CobQ/CobB/MinD/ParA nucleotide binding" evidence="9">
    <location>
        <begin position="7"/>
        <end position="187"/>
    </location>
</feature>
<keyword evidence="4 8" id="KW-0547">Nucleotide-binding</keyword>
<evidence type="ECO:0000313" key="11">
    <source>
        <dbReference type="EMBL" id="SEF53899.1"/>
    </source>
</evidence>
<dbReference type="UniPathway" id="UPA00148">
    <property type="reaction ID" value="UER00231"/>
</dbReference>
<dbReference type="CDD" id="cd03130">
    <property type="entry name" value="GATase1_CobB"/>
    <property type="match status" value="1"/>
</dbReference>
<dbReference type="InterPro" id="IPR002586">
    <property type="entry name" value="CobQ/CobB/MinD/ParA_Nub-bd_dom"/>
</dbReference>
<comment type="caution">
    <text evidence="11">The sequence shown here is derived from an EMBL/GenBank/DDBJ whole genome shotgun (WGS) entry which is preliminary data.</text>
</comment>
<reference evidence="11 12" key="1">
    <citation type="submission" date="2016-10" db="EMBL/GenBank/DDBJ databases">
        <authorList>
            <person name="Varghese N."/>
            <person name="Submissions S."/>
        </authorList>
    </citation>
    <scope>NUCLEOTIDE SEQUENCE [LARGE SCALE GENOMIC DNA]</scope>
    <source>
        <strain evidence="11 12">DSM 29073</strain>
    </source>
</reference>
<keyword evidence="7 8" id="KW-0315">Glutamine amidotransferase</keyword>
<keyword evidence="12" id="KW-1185">Reference proteome</keyword>
<comment type="cofactor">
    <cofactor evidence="1 8">
        <name>Mg(2+)</name>
        <dbReference type="ChEBI" id="CHEBI:18420"/>
    </cofactor>
</comment>
<dbReference type="Gene3D" id="3.40.50.300">
    <property type="entry name" value="P-loop containing nucleotide triphosphate hydrolases"/>
    <property type="match status" value="1"/>
</dbReference>
<feature type="site" description="Increases nucleophilicity of active site Cys" evidence="8">
    <location>
        <position position="419"/>
    </location>
</feature>
<dbReference type="InterPro" id="IPR029062">
    <property type="entry name" value="Class_I_gatase-like"/>
</dbReference>
<keyword evidence="3 8" id="KW-0436">Ligase</keyword>